<dbReference type="AlphaFoldDB" id="A0AAQ3XFV2"/>
<organism evidence="2 3">
    <name type="scientific">Paspalum notatum var. saurae</name>
    <dbReference type="NCBI Taxonomy" id="547442"/>
    <lineage>
        <taxon>Eukaryota</taxon>
        <taxon>Viridiplantae</taxon>
        <taxon>Streptophyta</taxon>
        <taxon>Embryophyta</taxon>
        <taxon>Tracheophyta</taxon>
        <taxon>Spermatophyta</taxon>
        <taxon>Magnoliopsida</taxon>
        <taxon>Liliopsida</taxon>
        <taxon>Poales</taxon>
        <taxon>Poaceae</taxon>
        <taxon>PACMAD clade</taxon>
        <taxon>Panicoideae</taxon>
        <taxon>Andropogonodae</taxon>
        <taxon>Paspaleae</taxon>
        <taxon>Paspalinae</taxon>
        <taxon>Paspalum</taxon>
    </lineage>
</organism>
<keyword evidence="3" id="KW-1185">Reference proteome</keyword>
<feature type="region of interest" description="Disordered" evidence="1">
    <location>
        <begin position="28"/>
        <end position="161"/>
    </location>
</feature>
<protein>
    <submittedName>
        <fullName evidence="2">Uncharacterized protein</fullName>
    </submittedName>
</protein>
<evidence type="ECO:0000313" key="2">
    <source>
        <dbReference type="EMBL" id="WVZ94902.1"/>
    </source>
</evidence>
<reference evidence="2 3" key="1">
    <citation type="submission" date="2024-02" db="EMBL/GenBank/DDBJ databases">
        <title>High-quality chromosome-scale genome assembly of Pensacola bahiagrass (Paspalum notatum Flugge var. saurae).</title>
        <authorList>
            <person name="Vega J.M."/>
            <person name="Podio M."/>
            <person name="Orjuela J."/>
            <person name="Siena L.A."/>
            <person name="Pessino S.C."/>
            <person name="Combes M.C."/>
            <person name="Mariac C."/>
            <person name="Albertini E."/>
            <person name="Pupilli F."/>
            <person name="Ortiz J.P.A."/>
            <person name="Leblanc O."/>
        </authorList>
    </citation>
    <scope>NUCLEOTIDE SEQUENCE [LARGE SCALE GENOMIC DNA]</scope>
    <source>
        <strain evidence="2">R1</strain>
        <tissue evidence="2">Leaf</tissue>
    </source>
</reference>
<feature type="compositionally biased region" description="Gly residues" evidence="1">
    <location>
        <begin position="62"/>
        <end position="76"/>
    </location>
</feature>
<feature type="compositionally biased region" description="Basic residues" evidence="1">
    <location>
        <begin position="127"/>
        <end position="142"/>
    </location>
</feature>
<feature type="compositionally biased region" description="Low complexity" evidence="1">
    <location>
        <begin position="111"/>
        <end position="122"/>
    </location>
</feature>
<name>A0AAQ3XFV2_PASNO</name>
<gene>
    <name evidence="2" type="ORF">U9M48_040731</name>
</gene>
<accession>A0AAQ3XFV2</accession>
<proteinExistence type="predicted"/>
<dbReference type="Proteomes" id="UP001341281">
    <property type="component" value="Chromosome 09"/>
</dbReference>
<sequence length="161" mass="15913">MGTAASRPCPFASSAAILLAREVVSPRPTACGRSCGVAPAGSETAPAGNGRGREAAPTGSGRRSGGPGVSERGGGAAESTATGRGRGARGPVPPGGKEEHRGRAPPWLRPRAATARSAWTASERCGWPRRRAGRAHSRRRGRGGGGATAAGRVDGCAAAAA</sequence>
<feature type="compositionally biased region" description="Low complexity" evidence="1">
    <location>
        <begin position="149"/>
        <end position="161"/>
    </location>
</feature>
<evidence type="ECO:0000256" key="1">
    <source>
        <dbReference type="SAM" id="MobiDB-lite"/>
    </source>
</evidence>
<dbReference type="EMBL" id="CP144753">
    <property type="protein sequence ID" value="WVZ94902.1"/>
    <property type="molecule type" value="Genomic_DNA"/>
</dbReference>
<evidence type="ECO:0000313" key="3">
    <source>
        <dbReference type="Proteomes" id="UP001341281"/>
    </source>
</evidence>